<comment type="function">
    <text evidence="21">Catalyzes three sequential steps of tetrahydrofolate biosynthesis.</text>
</comment>
<evidence type="ECO:0000256" key="13">
    <source>
        <dbReference type="ARBA" id="ARBA00022679"/>
    </source>
</evidence>
<evidence type="ECO:0000256" key="23">
    <source>
        <dbReference type="ARBA" id="ARBA00067568"/>
    </source>
</evidence>
<keyword evidence="13" id="KW-0808">Transferase</keyword>
<evidence type="ECO:0000256" key="3">
    <source>
        <dbReference type="ARBA" id="ARBA00001353"/>
    </source>
</evidence>
<evidence type="ECO:0000256" key="2">
    <source>
        <dbReference type="ARBA" id="ARBA00000198"/>
    </source>
</evidence>
<reference evidence="26 27" key="1">
    <citation type="journal article" date="2016" name="Sci. Rep.">
        <title>Peltaster fructicola genome reveals evolution from an invasive phytopathogen to an ectophytic parasite.</title>
        <authorList>
            <person name="Xu C."/>
            <person name="Chen H."/>
            <person name="Gleason M.L."/>
            <person name="Xu J.R."/>
            <person name="Liu H."/>
            <person name="Zhang R."/>
            <person name="Sun G."/>
        </authorList>
    </citation>
    <scope>NUCLEOTIDE SEQUENCE [LARGE SCALE GENOMIC DNA]</scope>
    <source>
        <strain evidence="26 27">LNHT1506</strain>
    </source>
</reference>
<dbReference type="PROSITE" id="PS50972">
    <property type="entry name" value="PTERIN_BINDING"/>
    <property type="match status" value="1"/>
</dbReference>
<evidence type="ECO:0000256" key="11">
    <source>
        <dbReference type="ARBA" id="ARBA00013043"/>
    </source>
</evidence>
<dbReference type="EC" id="2.5.1.15" evidence="10"/>
<dbReference type="AlphaFoldDB" id="A0A6H0Y3L2"/>
<evidence type="ECO:0000256" key="7">
    <source>
        <dbReference type="ARBA" id="ARBA00005051"/>
    </source>
</evidence>
<keyword evidence="15" id="KW-0547">Nucleotide-binding</keyword>
<dbReference type="CDD" id="cd00483">
    <property type="entry name" value="HPPK"/>
    <property type="match status" value="1"/>
</dbReference>
<keyword evidence="19" id="KW-0289">Folate biosynthesis</keyword>
<dbReference type="InterPro" id="IPR035907">
    <property type="entry name" value="Hppk_sf"/>
</dbReference>
<organism evidence="26 27">
    <name type="scientific">Peltaster fructicola</name>
    <dbReference type="NCBI Taxonomy" id="286661"/>
    <lineage>
        <taxon>Eukaryota</taxon>
        <taxon>Fungi</taxon>
        <taxon>Dikarya</taxon>
        <taxon>Ascomycota</taxon>
        <taxon>Pezizomycotina</taxon>
        <taxon>Dothideomycetes</taxon>
        <taxon>Dothideomycetes incertae sedis</taxon>
        <taxon>Peltaster</taxon>
    </lineage>
</organism>
<evidence type="ECO:0000256" key="10">
    <source>
        <dbReference type="ARBA" id="ARBA00012458"/>
    </source>
</evidence>
<dbReference type="Pfam" id="PF00809">
    <property type="entry name" value="Pterin_bind"/>
    <property type="match status" value="1"/>
</dbReference>
<evidence type="ECO:0000256" key="4">
    <source>
        <dbReference type="ARBA" id="ARBA00001946"/>
    </source>
</evidence>
<dbReference type="Gene3D" id="3.30.70.560">
    <property type="entry name" value="7,8-Dihydro-6-hydroxymethylpterin-pyrophosphokinase HPPK"/>
    <property type="match status" value="1"/>
</dbReference>
<dbReference type="EC" id="2.7.6.3" evidence="12"/>
<dbReference type="InterPro" id="IPR045031">
    <property type="entry name" value="DHP_synth-like"/>
</dbReference>
<dbReference type="PROSITE" id="PS00793">
    <property type="entry name" value="DHPS_2"/>
    <property type="match status" value="1"/>
</dbReference>
<evidence type="ECO:0000256" key="22">
    <source>
        <dbReference type="ARBA" id="ARBA00061548"/>
    </source>
</evidence>
<accession>A0A6H0Y3L2</accession>
<dbReference type="InterPro" id="IPR000550">
    <property type="entry name" value="Hppk"/>
</dbReference>
<evidence type="ECO:0000256" key="17">
    <source>
        <dbReference type="ARBA" id="ARBA00022840"/>
    </source>
</evidence>
<evidence type="ECO:0000256" key="15">
    <source>
        <dbReference type="ARBA" id="ARBA00022741"/>
    </source>
</evidence>
<evidence type="ECO:0000256" key="1">
    <source>
        <dbReference type="ARBA" id="ARBA00000012"/>
    </source>
</evidence>
<dbReference type="NCBIfam" id="TIGR01496">
    <property type="entry name" value="DHPS"/>
    <property type="match status" value="1"/>
</dbReference>
<dbReference type="FunFam" id="3.20.20.20:FF:000006">
    <property type="entry name" value="Dihydropteroate synthase"/>
    <property type="match status" value="1"/>
</dbReference>
<evidence type="ECO:0000256" key="12">
    <source>
        <dbReference type="ARBA" id="ARBA00013253"/>
    </source>
</evidence>
<comment type="similarity">
    <text evidence="9">In the C-terminal section; belongs to the DHPS family.</text>
</comment>
<evidence type="ECO:0000256" key="14">
    <source>
        <dbReference type="ARBA" id="ARBA00022723"/>
    </source>
</evidence>
<dbReference type="Pfam" id="PF01288">
    <property type="entry name" value="HPPK"/>
    <property type="match status" value="1"/>
</dbReference>
<dbReference type="SUPFAM" id="SSF55083">
    <property type="entry name" value="6-hydroxymethyl-7,8-dihydropterin pyrophosphokinase, HPPK"/>
    <property type="match status" value="1"/>
</dbReference>
<dbReference type="InterPro" id="IPR000489">
    <property type="entry name" value="Pterin-binding_dom"/>
</dbReference>
<evidence type="ECO:0000256" key="5">
    <source>
        <dbReference type="ARBA" id="ARBA00004763"/>
    </source>
</evidence>
<evidence type="ECO:0000256" key="24">
    <source>
        <dbReference type="ARBA" id="ARBA00068111"/>
    </source>
</evidence>
<evidence type="ECO:0000313" key="26">
    <source>
        <dbReference type="EMBL" id="QIX01220.1"/>
    </source>
</evidence>
<comment type="catalytic activity">
    <reaction evidence="1">
        <text>(7,8-dihydropterin-6-yl)methyl diphosphate + 4-aminobenzoate = 7,8-dihydropteroate + diphosphate</text>
        <dbReference type="Rhea" id="RHEA:19949"/>
        <dbReference type="ChEBI" id="CHEBI:17836"/>
        <dbReference type="ChEBI" id="CHEBI:17839"/>
        <dbReference type="ChEBI" id="CHEBI:33019"/>
        <dbReference type="ChEBI" id="CHEBI:72950"/>
        <dbReference type="EC" id="2.5.1.15"/>
    </reaction>
</comment>
<proteinExistence type="inferred from homology"/>
<comment type="pathway">
    <text evidence="6">Cofactor biosynthesis; tetrahydrofolate biosynthesis; 2-amino-4-hydroxy-6-hydroxymethyl-7,8-dihydropteridine diphosphate from 7,8-dihydroneopterin triphosphate: step 3/4.</text>
</comment>
<dbReference type="EMBL" id="CP051142">
    <property type="protein sequence ID" value="QIX01220.1"/>
    <property type="molecule type" value="Genomic_DNA"/>
</dbReference>
<dbReference type="GO" id="GO:0005740">
    <property type="term" value="C:mitochondrial envelope"/>
    <property type="evidence" value="ECO:0007669"/>
    <property type="project" value="TreeGrafter"/>
</dbReference>
<keyword evidence="17" id="KW-0067">ATP-binding</keyword>
<dbReference type="GO" id="GO:0003848">
    <property type="term" value="F:2-amino-4-hydroxy-6-hydroxymethyldihydropteridine diphosphokinase activity"/>
    <property type="evidence" value="ECO:0007669"/>
    <property type="project" value="UniProtKB-EC"/>
</dbReference>
<name>A0A6H0Y3L2_9PEZI</name>
<dbReference type="Proteomes" id="UP000503462">
    <property type="component" value="Chromosome 4"/>
</dbReference>
<keyword evidence="20" id="KW-0511">Multifunctional enzyme</keyword>
<dbReference type="UniPathway" id="UPA00077">
    <property type="reaction ID" value="UER00155"/>
</dbReference>
<dbReference type="OrthoDB" id="615426at2759"/>
<dbReference type="PANTHER" id="PTHR20941:SF1">
    <property type="entry name" value="FOLIC ACID SYNTHESIS PROTEIN FOL1"/>
    <property type="match status" value="1"/>
</dbReference>
<protein>
    <recommendedName>
        <fullName evidence="23">Folic acid synthesis protein FOL1</fullName>
        <ecNumber evidence="10">2.5.1.15</ecNumber>
        <ecNumber evidence="12">2.7.6.3</ecNumber>
        <ecNumber evidence="11">4.1.2.25</ecNumber>
    </recommendedName>
    <alternativeName>
        <fullName evidence="24">Folic acid synthesis protein fol1</fullName>
    </alternativeName>
</protein>
<dbReference type="GO" id="GO:0005524">
    <property type="term" value="F:ATP binding"/>
    <property type="evidence" value="ECO:0007669"/>
    <property type="project" value="UniProtKB-KW"/>
</dbReference>
<dbReference type="CDD" id="cd00739">
    <property type="entry name" value="DHPS"/>
    <property type="match status" value="1"/>
</dbReference>
<comment type="similarity">
    <text evidence="22">In the central section; belongs to the HPPK family.</text>
</comment>
<dbReference type="InterPro" id="IPR011005">
    <property type="entry name" value="Dihydropteroate_synth-like_sf"/>
</dbReference>
<dbReference type="EC" id="4.1.2.25" evidence="11"/>
<keyword evidence="14" id="KW-0479">Metal-binding</keyword>
<evidence type="ECO:0000256" key="19">
    <source>
        <dbReference type="ARBA" id="ARBA00022909"/>
    </source>
</evidence>
<keyword evidence="27" id="KW-1185">Reference proteome</keyword>
<evidence type="ECO:0000313" key="27">
    <source>
        <dbReference type="Proteomes" id="UP000503462"/>
    </source>
</evidence>
<comment type="catalytic activity">
    <reaction evidence="2">
        <text>6-hydroxymethyl-7,8-dihydropterin + ATP = (7,8-dihydropterin-6-yl)methyl diphosphate + AMP + H(+)</text>
        <dbReference type="Rhea" id="RHEA:11412"/>
        <dbReference type="ChEBI" id="CHEBI:15378"/>
        <dbReference type="ChEBI" id="CHEBI:30616"/>
        <dbReference type="ChEBI" id="CHEBI:44841"/>
        <dbReference type="ChEBI" id="CHEBI:72950"/>
        <dbReference type="ChEBI" id="CHEBI:456215"/>
        <dbReference type="EC" id="2.7.6.3"/>
    </reaction>
</comment>
<dbReference type="GO" id="GO:0004156">
    <property type="term" value="F:dihydropteroate synthase activity"/>
    <property type="evidence" value="ECO:0007669"/>
    <property type="project" value="UniProtKB-EC"/>
</dbReference>
<keyword evidence="16" id="KW-0418">Kinase</keyword>
<comment type="pathway">
    <text evidence="7">Cofactor biosynthesis; tetrahydrofolate biosynthesis; 2-amino-4-hydroxy-6-hydroxymethyl-7,8-dihydropteridine diphosphate from 7,8-dihydroneopterin triphosphate: step 4/4.</text>
</comment>
<gene>
    <name evidence="26" type="ORF">AMS68_006737</name>
</gene>
<keyword evidence="18" id="KW-0460">Magnesium</keyword>
<dbReference type="Gene3D" id="3.20.20.20">
    <property type="entry name" value="Dihydropteroate synthase-like"/>
    <property type="match status" value="1"/>
</dbReference>
<evidence type="ECO:0000256" key="16">
    <source>
        <dbReference type="ARBA" id="ARBA00022777"/>
    </source>
</evidence>
<dbReference type="GO" id="GO:0016301">
    <property type="term" value="F:kinase activity"/>
    <property type="evidence" value="ECO:0007669"/>
    <property type="project" value="UniProtKB-KW"/>
</dbReference>
<dbReference type="SUPFAM" id="SSF51717">
    <property type="entry name" value="Dihydropteroate synthetase-like"/>
    <property type="match status" value="1"/>
</dbReference>
<dbReference type="InterPro" id="IPR006390">
    <property type="entry name" value="DHP_synth_dom"/>
</dbReference>
<comment type="pathway">
    <text evidence="5">Cofactor biosynthesis; tetrahydrofolate biosynthesis; 7,8-dihydrofolate from 2-amino-4-hydroxy-6-hydroxymethyl-7,8-dihydropteridine diphosphate and 4-aminobenzoate: step 1/2.</text>
</comment>
<evidence type="ECO:0000256" key="9">
    <source>
        <dbReference type="ARBA" id="ARBA00009951"/>
    </source>
</evidence>
<dbReference type="GO" id="GO:0046654">
    <property type="term" value="P:tetrahydrofolate biosynthetic process"/>
    <property type="evidence" value="ECO:0007669"/>
    <property type="project" value="UniProtKB-UniPathway"/>
</dbReference>
<comment type="similarity">
    <text evidence="8">In the N-terminal section; belongs to the DHNA family.</text>
</comment>
<evidence type="ECO:0000256" key="6">
    <source>
        <dbReference type="ARBA" id="ARBA00005013"/>
    </source>
</evidence>
<evidence type="ECO:0000256" key="8">
    <source>
        <dbReference type="ARBA" id="ARBA00009640"/>
    </source>
</evidence>
<sequence length="422" mass="46065">MRIVDTSCLYRTKPMYVEDQNDFVNGACELETSLEPLALLDRLQGIEQRLGRVKKINKGPRNIDLDIIGYQGQTIREERLIVPHALLHERAFVLRPLCDLQHGRSWVVPTSQRSASDHLNDLNEDMQSMTVLGSEGASLAALDPKRRTLLMSILNVTPDSFSDEGRNFTKSFDRLQQIVTSHIAAGADIIDIGGQSSRPNAADISADEEIERVLPAIEAVKALPEAKDIVISVDTYRATVAEAAVNAGAHIVNDISAGLLDDAMLSTVARLGCTYAMMHMRGTPATMSSKENCTYPSDVTHVVADELEDRLNAALDAGIRRWRLILDPGIGFAKDLSGNLALLRRLGELRQDTRFHGMPWLVGSSKKKFIGTVTGVTDASDRNWGTAATVTAAIAGGADIVRVHDVEPMLSVVKMADAIYRA</sequence>
<dbReference type="NCBIfam" id="TIGR01498">
    <property type="entry name" value="folK"/>
    <property type="match status" value="1"/>
</dbReference>
<evidence type="ECO:0000256" key="18">
    <source>
        <dbReference type="ARBA" id="ARBA00022842"/>
    </source>
</evidence>
<evidence type="ECO:0000256" key="21">
    <source>
        <dbReference type="ARBA" id="ARBA00058009"/>
    </source>
</evidence>
<dbReference type="GO" id="GO:0046656">
    <property type="term" value="P:folic acid biosynthetic process"/>
    <property type="evidence" value="ECO:0007669"/>
    <property type="project" value="UniProtKB-KW"/>
</dbReference>
<comment type="cofactor">
    <cofactor evidence="4">
        <name>Mg(2+)</name>
        <dbReference type="ChEBI" id="CHEBI:18420"/>
    </cofactor>
</comment>
<dbReference type="GO" id="GO:0004150">
    <property type="term" value="F:dihydroneopterin aldolase activity"/>
    <property type="evidence" value="ECO:0007669"/>
    <property type="project" value="UniProtKB-EC"/>
</dbReference>
<comment type="catalytic activity">
    <reaction evidence="3">
        <text>7,8-dihydroneopterin = 6-hydroxymethyl-7,8-dihydropterin + glycolaldehyde</text>
        <dbReference type="Rhea" id="RHEA:10540"/>
        <dbReference type="ChEBI" id="CHEBI:17001"/>
        <dbReference type="ChEBI" id="CHEBI:17071"/>
        <dbReference type="ChEBI" id="CHEBI:44841"/>
        <dbReference type="EC" id="4.1.2.25"/>
    </reaction>
</comment>
<evidence type="ECO:0000256" key="20">
    <source>
        <dbReference type="ARBA" id="ARBA00023268"/>
    </source>
</evidence>
<dbReference type="PANTHER" id="PTHR20941">
    <property type="entry name" value="FOLATE SYNTHESIS PROTEINS"/>
    <property type="match status" value="1"/>
</dbReference>
<dbReference type="GO" id="GO:0046872">
    <property type="term" value="F:metal ion binding"/>
    <property type="evidence" value="ECO:0007669"/>
    <property type="project" value="UniProtKB-KW"/>
</dbReference>
<evidence type="ECO:0000259" key="25">
    <source>
        <dbReference type="PROSITE" id="PS50972"/>
    </source>
</evidence>
<feature type="domain" description="Pterin-binding" evidence="25">
    <location>
        <begin position="148"/>
        <end position="414"/>
    </location>
</feature>